<feature type="signal peptide" evidence="1">
    <location>
        <begin position="1"/>
        <end position="19"/>
    </location>
</feature>
<keyword evidence="3" id="KW-1185">Reference proteome</keyword>
<proteinExistence type="predicted"/>
<sequence length="167" mass="17443">MKVFSIAACAAVFAGPSFADVRVQFLERAPKDTFIVTNQGACAIGTSELVIDFQGTSAGLIFDVSGSGAGVEVFQPFEVTEGADFLTSLPTISDGDQTATLLINNLDPAQRIAFTIDVDDTNGVREITVSDSEINGATATLITARDRVSSVFDTKAELVLPTAACLS</sequence>
<protein>
    <submittedName>
        <fullName evidence="2">Aggregation factor core</fullName>
    </submittedName>
</protein>
<organism evidence="2 3">
    <name type="scientific">Pseudohalocynthiibacter aestuariivivens</name>
    <dbReference type="NCBI Taxonomy" id="1591409"/>
    <lineage>
        <taxon>Bacteria</taxon>
        <taxon>Pseudomonadati</taxon>
        <taxon>Pseudomonadota</taxon>
        <taxon>Alphaproteobacteria</taxon>
        <taxon>Rhodobacterales</taxon>
        <taxon>Paracoccaceae</taxon>
        <taxon>Pseudohalocynthiibacter</taxon>
    </lineage>
</organism>
<comment type="caution">
    <text evidence="2">The sequence shown here is derived from an EMBL/GenBank/DDBJ whole genome shotgun (WGS) entry which is preliminary data.</text>
</comment>
<reference evidence="2 3" key="1">
    <citation type="submission" date="2024-09" db="EMBL/GenBank/DDBJ databases">
        <authorList>
            <person name="Sun Q."/>
            <person name="Mori K."/>
        </authorList>
    </citation>
    <scope>NUCLEOTIDE SEQUENCE [LARGE SCALE GENOMIC DNA]</scope>
    <source>
        <strain evidence="2 3">CECT 8726</strain>
    </source>
</reference>
<name>A0ABV5JC86_9RHOB</name>
<dbReference type="EMBL" id="JBHMEA010000012">
    <property type="protein sequence ID" value="MFB9231070.1"/>
    <property type="molecule type" value="Genomic_DNA"/>
</dbReference>
<evidence type="ECO:0000313" key="3">
    <source>
        <dbReference type="Proteomes" id="UP001589683"/>
    </source>
</evidence>
<evidence type="ECO:0000313" key="2">
    <source>
        <dbReference type="EMBL" id="MFB9231070.1"/>
    </source>
</evidence>
<feature type="chain" id="PRO_5045494395" evidence="1">
    <location>
        <begin position="20"/>
        <end position="167"/>
    </location>
</feature>
<gene>
    <name evidence="2" type="ORF">ACFFUT_04615</name>
</gene>
<evidence type="ECO:0000256" key="1">
    <source>
        <dbReference type="SAM" id="SignalP"/>
    </source>
</evidence>
<keyword evidence="1" id="KW-0732">Signal</keyword>
<dbReference type="Proteomes" id="UP001589683">
    <property type="component" value="Unassembled WGS sequence"/>
</dbReference>
<accession>A0ABV5JC86</accession>
<dbReference type="RefSeq" id="WP_213891416.1">
    <property type="nucleotide sequence ID" value="NZ_JAGFNU010000026.1"/>
</dbReference>